<dbReference type="PANTHER" id="PTHR42912:SF98">
    <property type="entry name" value="UNCHARACTERISED METHYLTRANSFERASE RV1498C"/>
    <property type="match status" value="1"/>
</dbReference>
<dbReference type="RefSeq" id="WP_042152512.1">
    <property type="nucleotide sequence ID" value="NZ_CM002803.1"/>
</dbReference>
<dbReference type="eggNOG" id="COG0500">
    <property type="taxonomic scope" value="Bacteria"/>
</dbReference>
<dbReference type="Pfam" id="PF08241">
    <property type="entry name" value="Methyltransf_11"/>
    <property type="match status" value="1"/>
</dbReference>
<feature type="domain" description="Methyltransferase type 11" evidence="1">
    <location>
        <begin position="157"/>
        <end position="272"/>
    </location>
</feature>
<dbReference type="AlphaFoldDB" id="A0A073CCS7"/>
<evidence type="ECO:0000313" key="3">
    <source>
        <dbReference type="Proteomes" id="UP000027395"/>
    </source>
</evidence>
<gene>
    <name evidence="2" type="ORF">A19Y_1006</name>
</gene>
<dbReference type="EC" id="2.1.1.-" evidence="2"/>
<keyword evidence="2" id="KW-0489">Methyltransferase</keyword>
<dbReference type="Proteomes" id="UP000027395">
    <property type="component" value="Chromosome"/>
</dbReference>
<dbReference type="InterPro" id="IPR029063">
    <property type="entry name" value="SAM-dependent_MTases_sf"/>
</dbReference>
<evidence type="ECO:0000313" key="2">
    <source>
        <dbReference type="EMBL" id="KEI66129.1"/>
    </source>
</evidence>
<name>A0A073CCS7_PLAA1</name>
<dbReference type="STRING" id="388467.A19Y_1006"/>
<reference evidence="2 3" key="1">
    <citation type="journal article" date="2014" name="Appl. Environ. Microbiol.">
        <title>Elucidation of insertion elements encoded on plasmids and in vitro construction of shuttle vectors from the toxic cyanobacterium Planktothrix.</title>
        <authorList>
            <person name="Christiansen G."/>
            <person name="Goesmann A."/>
            <person name="Kurmayer R."/>
        </authorList>
    </citation>
    <scope>NUCLEOTIDE SEQUENCE [LARGE SCALE GENOMIC DNA]</scope>
    <source>
        <strain evidence="2 3">NIVA-CYA 126/8</strain>
    </source>
</reference>
<keyword evidence="3" id="KW-1185">Reference proteome</keyword>
<keyword evidence="2" id="KW-0808">Transferase</keyword>
<dbReference type="InterPro" id="IPR013216">
    <property type="entry name" value="Methyltransf_11"/>
</dbReference>
<dbReference type="HOGENOM" id="CLU_066423_0_0_3"/>
<dbReference type="Gene3D" id="3.40.50.150">
    <property type="entry name" value="Vaccinia Virus protein VP39"/>
    <property type="match status" value="1"/>
</dbReference>
<dbReference type="CDD" id="cd02440">
    <property type="entry name" value="AdoMet_MTases"/>
    <property type="match status" value="1"/>
</dbReference>
<accession>A0A073CCS7</accession>
<dbReference type="InterPro" id="IPR050508">
    <property type="entry name" value="Methyltransf_Superfamily"/>
</dbReference>
<proteinExistence type="predicted"/>
<dbReference type="GO" id="GO:0032259">
    <property type="term" value="P:methylation"/>
    <property type="evidence" value="ECO:0007669"/>
    <property type="project" value="UniProtKB-KW"/>
</dbReference>
<protein>
    <submittedName>
        <fullName evidence="2">Methyltransferase type 11</fullName>
        <ecNumber evidence="2">2.1.1.-</ecNumber>
    </submittedName>
</protein>
<dbReference type="SUPFAM" id="SSF53335">
    <property type="entry name" value="S-adenosyl-L-methionine-dependent methyltransferases"/>
    <property type="match status" value="1"/>
</dbReference>
<dbReference type="EMBL" id="CM002803">
    <property type="protein sequence ID" value="KEI66129.1"/>
    <property type="molecule type" value="Genomic_DNA"/>
</dbReference>
<dbReference type="PANTHER" id="PTHR42912">
    <property type="entry name" value="METHYLTRANSFERASE"/>
    <property type="match status" value="1"/>
</dbReference>
<dbReference type="GeneID" id="77287245"/>
<sequence length="357" mass="40699">MNSHTTLKTLGCLGDVTLEADQVRLKGWVTSIQGEPIEGFKLIIGGQEITQFKIEKNLPSPDVYKLFPTLPNADQARFLIYIPIEVIAPNQFNTLVQLIPLFKGQEGEILFNLLESSLPVPDKEDRVGVGGSFKFVACDFLGHFVNKAQLKPHESILDAGCGVGRMAYSLAYYLDDTAHYEGFDIVEKWINWNQSVIHEHRPNFNFQWANIYNKRYNTEGTIKVENYDFPYADEQFDFVFLTSVFTHLYANAVQNYLKEVYRVLKPGGRCLCTFFLLNEESEALIKAGKSSQNLIHEFEDSFFSNLEIPESDMGHREVSVTQWIEALGFTVSAKYYGLWCGRTPATNYQDILILKKP</sequence>
<organism evidence="2 3">
    <name type="scientific">Planktothrix agardhii (strain NIVA-CYA 126/8)</name>
    <dbReference type="NCBI Taxonomy" id="388467"/>
    <lineage>
        <taxon>Bacteria</taxon>
        <taxon>Bacillati</taxon>
        <taxon>Cyanobacteriota</taxon>
        <taxon>Cyanophyceae</taxon>
        <taxon>Oscillatoriophycideae</taxon>
        <taxon>Oscillatoriales</taxon>
        <taxon>Microcoleaceae</taxon>
        <taxon>Planktothrix</taxon>
    </lineage>
</organism>
<evidence type="ECO:0000259" key="1">
    <source>
        <dbReference type="Pfam" id="PF08241"/>
    </source>
</evidence>
<dbReference type="PATRIC" id="fig|388467.6.peg.954"/>
<dbReference type="GO" id="GO:0008757">
    <property type="term" value="F:S-adenosylmethionine-dependent methyltransferase activity"/>
    <property type="evidence" value="ECO:0007669"/>
    <property type="project" value="InterPro"/>
</dbReference>